<dbReference type="InterPro" id="IPR001584">
    <property type="entry name" value="Integrase_cat-core"/>
</dbReference>
<evidence type="ECO:0000313" key="3">
    <source>
        <dbReference type="EMBL" id="TPR45970.1"/>
    </source>
</evidence>
<dbReference type="Proteomes" id="UP000784700">
    <property type="component" value="Unassembled WGS sequence"/>
</dbReference>
<evidence type="ECO:0000259" key="2">
    <source>
        <dbReference type="PROSITE" id="PS50994"/>
    </source>
</evidence>
<dbReference type="InterPro" id="IPR012337">
    <property type="entry name" value="RNaseH-like_sf"/>
</dbReference>
<evidence type="ECO:0000313" key="4">
    <source>
        <dbReference type="Proteomes" id="UP000784700"/>
    </source>
</evidence>
<sequence length="432" mass="50205">MVKFNSEFKLKLVLKYLSGIGSTSLNHEYGIKGSATLLSWLQMYQKYGVKGLIAKNSKQSYSYMYKLKVLNWMKLHKSSYPETALHFNISSLSAIFIWERRLEDGTLNNMKIKHPLKKNLTKDNIKQIRILENKNLELSIKLKYKTIIDKYGQAKTIKIINSLFKTTALSKILDILGISRSSYYYHKKATLSSFKEAVNEHKTYGYRRITAYLNNNGKHVNHKCVQRIMQKYSLQCTLFSKRKRKYNSYKGQVGHIAPNVLNGNFKSQRFGHKITTDVSEFRYGHNLINQKVYLSPVMDLYSDQIIAYNISSHPTVKFTLVALNKALSIISSKEIQTIVHSDQGIQYQSHEWVNTIKSYNAIQSMSRKGTCLDNAQMESFFHIMKSEMMNVHYDTKESLIHAMKVWIKDYNENRIKEKLGYQSPNQYLGLIS</sequence>
<dbReference type="AlphaFoldDB" id="A0A9Q8IMQ7"/>
<dbReference type="SUPFAM" id="SSF53098">
    <property type="entry name" value="Ribonuclease H-like"/>
    <property type="match status" value="1"/>
</dbReference>
<dbReference type="GeneID" id="58107535"/>
<dbReference type="InterPro" id="IPR010921">
    <property type="entry name" value="Trp_repressor/repl_initiator"/>
</dbReference>
<proteinExistence type="predicted"/>
<dbReference type="Pfam" id="PF13276">
    <property type="entry name" value="HTH_21"/>
    <property type="match status" value="1"/>
</dbReference>
<dbReference type="InterPro" id="IPR050900">
    <property type="entry name" value="Transposase_IS3/IS150/IS904"/>
</dbReference>
<dbReference type="InterPro" id="IPR025948">
    <property type="entry name" value="HTH-like_dom"/>
</dbReference>
<dbReference type="Pfam" id="PF13333">
    <property type="entry name" value="rve_2"/>
    <property type="match status" value="1"/>
</dbReference>
<dbReference type="PANTHER" id="PTHR46889">
    <property type="entry name" value="TRANSPOSASE INSF FOR INSERTION SEQUENCE IS3B-RELATED"/>
    <property type="match status" value="1"/>
</dbReference>
<comment type="function">
    <text evidence="1">Involved in the transposition of the insertion sequence.</text>
</comment>
<accession>A0A9Q8IMQ7</accession>
<dbReference type="RefSeq" id="WP_140923508.1">
    <property type="nucleotide sequence ID" value="NZ_QUBF01000001.1"/>
</dbReference>
<dbReference type="InterPro" id="IPR048020">
    <property type="entry name" value="Transpos_IS3"/>
</dbReference>
<dbReference type="InterPro" id="IPR036397">
    <property type="entry name" value="RNaseH_sf"/>
</dbReference>
<dbReference type="GO" id="GO:0043565">
    <property type="term" value="F:sequence-specific DNA binding"/>
    <property type="evidence" value="ECO:0007669"/>
    <property type="project" value="InterPro"/>
</dbReference>
<protein>
    <submittedName>
        <fullName evidence="3">IS3 family transposase</fullName>
    </submittedName>
</protein>
<dbReference type="Pfam" id="PF00665">
    <property type="entry name" value="rve"/>
    <property type="match status" value="1"/>
</dbReference>
<dbReference type="Gene3D" id="3.30.420.10">
    <property type="entry name" value="Ribonuclease H-like superfamily/Ribonuclease H"/>
    <property type="match status" value="1"/>
</dbReference>
<dbReference type="PANTHER" id="PTHR46889:SF4">
    <property type="entry name" value="TRANSPOSASE INSO FOR INSERTION SEQUENCE ELEMENT IS911B-RELATED"/>
    <property type="match status" value="1"/>
</dbReference>
<organism evidence="3 4">
    <name type="scientific">Apilactobacillus micheneri</name>
    <dbReference type="NCBI Taxonomy" id="1899430"/>
    <lineage>
        <taxon>Bacteria</taxon>
        <taxon>Bacillati</taxon>
        <taxon>Bacillota</taxon>
        <taxon>Bacilli</taxon>
        <taxon>Lactobacillales</taxon>
        <taxon>Lactobacillaceae</taxon>
        <taxon>Apilactobacillus</taxon>
    </lineage>
</organism>
<dbReference type="NCBIfam" id="NF033516">
    <property type="entry name" value="transpos_IS3"/>
    <property type="match status" value="1"/>
</dbReference>
<reference evidence="3" key="1">
    <citation type="submission" date="2018-08" db="EMBL/GenBank/DDBJ databases">
        <title>Comparative genomics of wild bee and flower associated Lactobacillus reveals potential adaptation to the bee host.</title>
        <authorList>
            <person name="Vuong H.Q."/>
            <person name="Mcfrederick Q.S."/>
        </authorList>
    </citation>
    <scope>NUCLEOTIDE SEQUENCE</scope>
    <source>
        <strain evidence="3">HV_63</strain>
    </source>
</reference>
<dbReference type="PROSITE" id="PS50994">
    <property type="entry name" value="INTEGRASE"/>
    <property type="match status" value="1"/>
</dbReference>
<dbReference type="EMBL" id="QUBG01000001">
    <property type="protein sequence ID" value="TPR45970.1"/>
    <property type="molecule type" value="Genomic_DNA"/>
</dbReference>
<dbReference type="SUPFAM" id="SSF48295">
    <property type="entry name" value="TrpR-like"/>
    <property type="match status" value="1"/>
</dbReference>
<evidence type="ECO:0000256" key="1">
    <source>
        <dbReference type="ARBA" id="ARBA00002286"/>
    </source>
</evidence>
<comment type="caution">
    <text evidence="3">The sequence shown here is derived from an EMBL/GenBank/DDBJ whole genome shotgun (WGS) entry which is preliminary data.</text>
</comment>
<dbReference type="GO" id="GO:0015074">
    <property type="term" value="P:DNA integration"/>
    <property type="evidence" value="ECO:0007669"/>
    <property type="project" value="InterPro"/>
</dbReference>
<feature type="domain" description="Integrase catalytic" evidence="2">
    <location>
        <begin position="265"/>
        <end position="432"/>
    </location>
</feature>
<gene>
    <name evidence="3" type="ORF">DY130_00165</name>
</gene>
<name>A0A9Q8IMQ7_9LACO</name>